<comment type="caution">
    <text evidence="2">Lacks conserved residue(s) required for the propagation of feature annotation.</text>
</comment>
<feature type="disulfide bond" evidence="2">
    <location>
        <begin position="412"/>
        <end position="424"/>
    </location>
</feature>
<feature type="disulfide bond" evidence="2">
    <location>
        <begin position="299"/>
        <end position="317"/>
    </location>
</feature>
<feature type="disulfide bond" evidence="2">
    <location>
        <begin position="338"/>
        <end position="356"/>
    </location>
</feature>
<keyword evidence="5" id="KW-1185">Reference proteome</keyword>
<dbReference type="InterPro" id="IPR002172">
    <property type="entry name" value="LDrepeatLR_classA_rpt"/>
</dbReference>
<feature type="disulfide bond" evidence="2">
    <location>
        <begin position="292"/>
        <end position="304"/>
    </location>
</feature>
<dbReference type="SMART" id="SM00192">
    <property type="entry name" value="LDLa"/>
    <property type="match status" value="4"/>
</dbReference>
<evidence type="ECO:0000256" key="2">
    <source>
        <dbReference type="PROSITE-ProRule" id="PRU00124"/>
    </source>
</evidence>
<reference evidence="5" key="1">
    <citation type="submission" date="2011-05" db="EMBL/GenBank/DDBJ databases">
        <authorList>
            <person name="Richards S.R."/>
            <person name="Qu J."/>
            <person name="Jiang H."/>
            <person name="Jhangiani S.N."/>
            <person name="Agravi P."/>
            <person name="Goodspeed R."/>
            <person name="Gross S."/>
            <person name="Mandapat C."/>
            <person name="Jackson L."/>
            <person name="Mathew T."/>
            <person name="Pu L."/>
            <person name="Thornton R."/>
            <person name="Saada N."/>
            <person name="Wilczek-Boney K.B."/>
            <person name="Lee S."/>
            <person name="Kovar C."/>
            <person name="Wu Y."/>
            <person name="Scherer S.E."/>
            <person name="Worley K.C."/>
            <person name="Muzny D.M."/>
            <person name="Gibbs R."/>
        </authorList>
    </citation>
    <scope>NUCLEOTIDE SEQUENCE</scope>
    <source>
        <strain evidence="5">Brora</strain>
    </source>
</reference>
<feature type="disulfide bond" evidence="2">
    <location>
        <begin position="331"/>
        <end position="343"/>
    </location>
</feature>
<evidence type="ECO:0000256" key="1">
    <source>
        <dbReference type="ARBA" id="ARBA00023157"/>
    </source>
</evidence>
<feature type="domain" description="EB" evidence="3">
    <location>
        <begin position="94"/>
        <end position="140"/>
    </location>
</feature>
<evidence type="ECO:0000313" key="5">
    <source>
        <dbReference type="Proteomes" id="UP000014500"/>
    </source>
</evidence>
<dbReference type="InterPro" id="IPR036055">
    <property type="entry name" value="LDL_receptor-like_sf"/>
</dbReference>
<dbReference type="PROSITE" id="PS50068">
    <property type="entry name" value="LDLRA_2"/>
    <property type="match status" value="4"/>
</dbReference>
<feature type="disulfide bond" evidence="2">
    <location>
        <begin position="419"/>
        <end position="437"/>
    </location>
</feature>
<dbReference type="eggNOG" id="KOG1215">
    <property type="taxonomic scope" value="Eukaryota"/>
</dbReference>
<dbReference type="OMA" id="NRRKCPE"/>
<dbReference type="PROSITE" id="PS01209">
    <property type="entry name" value="LDLRA_1"/>
    <property type="match status" value="2"/>
</dbReference>
<evidence type="ECO:0000313" key="4">
    <source>
        <dbReference type="EnsemblMetazoa" id="SMAR007762-PA"/>
    </source>
</evidence>
<dbReference type="Pfam" id="PF01683">
    <property type="entry name" value="EB"/>
    <property type="match status" value="1"/>
</dbReference>
<dbReference type="InterPro" id="IPR023415">
    <property type="entry name" value="LDLR_class-A_CS"/>
</dbReference>
<proteinExistence type="predicted"/>
<feature type="disulfide bond" evidence="2">
    <location>
        <begin position="350"/>
        <end position="365"/>
    </location>
</feature>
<dbReference type="Proteomes" id="UP000014500">
    <property type="component" value="Unassembled WGS sequence"/>
</dbReference>
<dbReference type="AlphaFoldDB" id="T1J2G9"/>
<keyword evidence="1 2" id="KW-1015">Disulfide bond</keyword>
<dbReference type="EMBL" id="JH431806">
    <property type="status" value="NOT_ANNOTATED_CDS"/>
    <property type="molecule type" value="Genomic_DNA"/>
</dbReference>
<protein>
    <recommendedName>
        <fullName evidence="3">EB domain-containing protein</fullName>
    </recommendedName>
</protein>
<feature type="disulfide bond" evidence="2">
    <location>
        <begin position="376"/>
        <end position="394"/>
    </location>
</feature>
<feature type="disulfide bond" evidence="2">
    <location>
        <begin position="311"/>
        <end position="326"/>
    </location>
</feature>
<dbReference type="PANTHER" id="PTHR39069">
    <property type="entry name" value="ECDYSONE-INDUCIBLE GENE E1, ISOFORM A"/>
    <property type="match status" value="1"/>
</dbReference>
<reference evidence="4" key="2">
    <citation type="submission" date="2015-02" db="UniProtKB">
        <authorList>
            <consortium name="EnsemblMetazoa"/>
        </authorList>
    </citation>
    <scope>IDENTIFICATION</scope>
</reference>
<organism evidence="4 5">
    <name type="scientific">Strigamia maritima</name>
    <name type="common">European centipede</name>
    <name type="synonym">Geophilus maritimus</name>
    <dbReference type="NCBI Taxonomy" id="126957"/>
    <lineage>
        <taxon>Eukaryota</taxon>
        <taxon>Metazoa</taxon>
        <taxon>Ecdysozoa</taxon>
        <taxon>Arthropoda</taxon>
        <taxon>Myriapoda</taxon>
        <taxon>Chilopoda</taxon>
        <taxon>Pleurostigmophora</taxon>
        <taxon>Geophilomorpha</taxon>
        <taxon>Linotaeniidae</taxon>
        <taxon>Strigamia</taxon>
    </lineage>
</organism>
<dbReference type="SUPFAM" id="SSF57424">
    <property type="entry name" value="LDL receptor-like module"/>
    <property type="match status" value="4"/>
</dbReference>
<dbReference type="Pfam" id="PF00057">
    <property type="entry name" value="Ldl_recept_a"/>
    <property type="match status" value="3"/>
</dbReference>
<dbReference type="InterPro" id="IPR006149">
    <property type="entry name" value="EB_dom"/>
</dbReference>
<dbReference type="PANTHER" id="PTHR39069:SF1">
    <property type="entry name" value="ECDYSONE-INDUCIBLE GENE E1, ISOFORM A"/>
    <property type="match status" value="1"/>
</dbReference>
<sequence length="446" mass="48510">MRGPFSFHNSIATPVQVKDLVHFHCERLMGQVMRGPMGLYVTLFHLVSVYLLRVSAVDLNDPCATSNDCSSIINGHCENGRCTCFPHAVPLNASTCIAGSLLGFRCFANHQCQNRVPNSICDDGVCTCADGYVSHQRDACLAGSGLGGHCFTDSQCQLNNKLSHCKLQFRKGYGRCACLPGFQSYRNHTCGEILGAGCTSDNECRTLDPNSHCTPRDLKTSFCTCGRGYTVSADGLRCVTTYKGIFDQPSSLGKHCRNSEQCQLRDPYSICDGGICRCVEETPRCNSKNSGCHNDTFQCRSGWCLSWYYVCDGRANCDDGSDEDECIPFNCPRQAHQCGDGSCLARSKVCNGRRDCIDGSDENNCFNKCNSKSFRCGDGACLPQYAFCNAAISCRDLSDEIVSLCAGETNSCPNGTFRCSNGRCRSTAILCTGKDGCGDASDEDRL</sequence>
<dbReference type="PhylomeDB" id="T1J2G9"/>
<evidence type="ECO:0000259" key="3">
    <source>
        <dbReference type="Pfam" id="PF01683"/>
    </source>
</evidence>
<dbReference type="HOGENOM" id="CLU_020329_0_0_1"/>
<dbReference type="STRING" id="126957.T1J2G9"/>
<dbReference type="CDD" id="cd00112">
    <property type="entry name" value="LDLa"/>
    <property type="match status" value="3"/>
</dbReference>
<accession>T1J2G9</accession>
<name>T1J2G9_STRMM</name>
<dbReference type="PRINTS" id="PR00261">
    <property type="entry name" value="LDLRECEPTOR"/>
</dbReference>
<dbReference type="Gene3D" id="4.10.400.10">
    <property type="entry name" value="Low-density Lipoprotein Receptor"/>
    <property type="match status" value="4"/>
</dbReference>
<dbReference type="EnsemblMetazoa" id="SMAR007762-RA">
    <property type="protein sequence ID" value="SMAR007762-PA"/>
    <property type="gene ID" value="SMAR007762"/>
</dbReference>
<feature type="disulfide bond" evidence="2">
    <location>
        <begin position="369"/>
        <end position="381"/>
    </location>
</feature>